<feature type="non-terminal residue" evidence="2">
    <location>
        <position position="1"/>
    </location>
</feature>
<dbReference type="Proteomes" id="UP000823775">
    <property type="component" value="Unassembled WGS sequence"/>
</dbReference>
<keyword evidence="3" id="KW-1185">Reference proteome</keyword>
<proteinExistence type="predicted"/>
<gene>
    <name evidence="2" type="ORF">HAX54_024750</name>
</gene>
<feature type="compositionally biased region" description="Acidic residues" evidence="1">
    <location>
        <begin position="60"/>
        <end position="73"/>
    </location>
</feature>
<organism evidence="2 3">
    <name type="scientific">Datura stramonium</name>
    <name type="common">Jimsonweed</name>
    <name type="synonym">Common thornapple</name>
    <dbReference type="NCBI Taxonomy" id="4076"/>
    <lineage>
        <taxon>Eukaryota</taxon>
        <taxon>Viridiplantae</taxon>
        <taxon>Streptophyta</taxon>
        <taxon>Embryophyta</taxon>
        <taxon>Tracheophyta</taxon>
        <taxon>Spermatophyta</taxon>
        <taxon>Magnoliopsida</taxon>
        <taxon>eudicotyledons</taxon>
        <taxon>Gunneridae</taxon>
        <taxon>Pentapetalae</taxon>
        <taxon>asterids</taxon>
        <taxon>lamiids</taxon>
        <taxon>Solanales</taxon>
        <taxon>Solanaceae</taxon>
        <taxon>Solanoideae</taxon>
        <taxon>Datureae</taxon>
        <taxon>Datura</taxon>
    </lineage>
</organism>
<comment type="caution">
    <text evidence="2">The sequence shown here is derived from an EMBL/GenBank/DDBJ whole genome shotgun (WGS) entry which is preliminary data.</text>
</comment>
<accession>A0ABS8S5U8</accession>
<dbReference type="EMBL" id="JACEIK010000300">
    <property type="protein sequence ID" value="MCD7454384.1"/>
    <property type="molecule type" value="Genomic_DNA"/>
</dbReference>
<reference evidence="2 3" key="1">
    <citation type="journal article" date="2021" name="BMC Genomics">
        <title>Datura genome reveals duplications of psychoactive alkaloid biosynthetic genes and high mutation rate following tissue culture.</title>
        <authorList>
            <person name="Rajewski A."/>
            <person name="Carter-House D."/>
            <person name="Stajich J."/>
            <person name="Litt A."/>
        </authorList>
    </citation>
    <scope>NUCLEOTIDE SEQUENCE [LARGE SCALE GENOMIC DNA]</scope>
    <source>
        <strain evidence="2">AR-01</strain>
    </source>
</reference>
<protein>
    <submittedName>
        <fullName evidence="2">Uncharacterized protein</fullName>
    </submittedName>
</protein>
<evidence type="ECO:0000313" key="3">
    <source>
        <dbReference type="Proteomes" id="UP000823775"/>
    </source>
</evidence>
<evidence type="ECO:0000256" key="1">
    <source>
        <dbReference type="SAM" id="MobiDB-lite"/>
    </source>
</evidence>
<sequence length="73" mass="8642">EARRWMNLVSRMIYPSRYVSDVTYHRASMVAYILDRVPMPRFSKEDAQQISFLSRFKDDESSETDDENDEATS</sequence>
<name>A0ABS8S5U8_DATST</name>
<evidence type="ECO:0000313" key="2">
    <source>
        <dbReference type="EMBL" id="MCD7454384.1"/>
    </source>
</evidence>
<feature type="region of interest" description="Disordered" evidence="1">
    <location>
        <begin position="53"/>
        <end position="73"/>
    </location>
</feature>